<gene>
    <name evidence="1" type="ORF">GA0061098_101197</name>
</gene>
<reference evidence="2" key="1">
    <citation type="submission" date="2016-08" db="EMBL/GenBank/DDBJ databases">
        <authorList>
            <person name="Varghese N."/>
            <person name="Submissions Spin"/>
        </authorList>
    </citation>
    <scope>NUCLEOTIDE SEQUENCE [LARGE SCALE GENOMIC DNA]</scope>
    <source>
        <strain evidence="2">ERR11</strain>
    </source>
</reference>
<accession>A0A1C3X0G7</accession>
<protein>
    <recommendedName>
        <fullName evidence="3">Copper(I)-binding protein</fullName>
    </recommendedName>
</protein>
<dbReference type="InterPro" id="IPR058248">
    <property type="entry name" value="Lxx211020-like"/>
</dbReference>
<organism evidence="1 2">
    <name type="scientific">Bradyrhizobium shewense</name>
    <dbReference type="NCBI Taxonomy" id="1761772"/>
    <lineage>
        <taxon>Bacteria</taxon>
        <taxon>Pseudomonadati</taxon>
        <taxon>Pseudomonadota</taxon>
        <taxon>Alphaproteobacteria</taxon>
        <taxon>Hyphomicrobiales</taxon>
        <taxon>Nitrobacteraceae</taxon>
        <taxon>Bradyrhizobium</taxon>
    </lineage>
</organism>
<dbReference type="Pfam" id="PF04314">
    <property type="entry name" value="PCuAC"/>
    <property type="match status" value="1"/>
</dbReference>
<proteinExistence type="predicted"/>
<keyword evidence="2" id="KW-1185">Reference proteome</keyword>
<dbReference type="SUPFAM" id="SSF110087">
    <property type="entry name" value="DR1885-like metal-binding protein"/>
    <property type="match status" value="1"/>
</dbReference>
<name>A0A1C3X0G7_9BRAD</name>
<dbReference type="InterPro" id="IPR036182">
    <property type="entry name" value="PCuAC_sf"/>
</dbReference>
<evidence type="ECO:0000313" key="1">
    <source>
        <dbReference type="EMBL" id="SCB45731.1"/>
    </source>
</evidence>
<dbReference type="AlphaFoldDB" id="A0A1C3X0G7"/>
<evidence type="ECO:0008006" key="3">
    <source>
        <dbReference type="Google" id="ProtNLM"/>
    </source>
</evidence>
<dbReference type="EMBL" id="FMAI01000011">
    <property type="protein sequence ID" value="SCB45731.1"/>
    <property type="molecule type" value="Genomic_DNA"/>
</dbReference>
<dbReference type="InterPro" id="IPR007410">
    <property type="entry name" value="LpqE-like"/>
</dbReference>
<sequence length="172" mass="18525">MPWKPTMLKATARALLSPIAGVAVLAFFYSTTFSHELEVGTLLIQHPWVAAKDTTNTATTAYVIEIQNRGTGPDRLLGASLSGEKGILQEADAGARPAHEHGFQIEPGGFVRLQPGGARILFEGLHGALKEGEMVKGTLEFEKAGTIEIEFTIEPAGLAEEDDTPIHHHTHH</sequence>
<dbReference type="Proteomes" id="UP000199184">
    <property type="component" value="Unassembled WGS sequence"/>
</dbReference>
<dbReference type="PANTHER" id="PTHR36302:SF1">
    <property type="entry name" value="COPPER CHAPERONE PCU(A)C"/>
    <property type="match status" value="1"/>
</dbReference>
<dbReference type="Gene3D" id="2.60.40.1890">
    <property type="entry name" value="PCu(A)C copper chaperone"/>
    <property type="match status" value="1"/>
</dbReference>
<dbReference type="PANTHER" id="PTHR36302">
    <property type="entry name" value="BLR7088 PROTEIN"/>
    <property type="match status" value="1"/>
</dbReference>
<evidence type="ECO:0000313" key="2">
    <source>
        <dbReference type="Proteomes" id="UP000199184"/>
    </source>
</evidence>